<keyword evidence="1" id="KW-1133">Transmembrane helix</keyword>
<keyword evidence="1" id="KW-0812">Transmembrane</keyword>
<keyword evidence="1" id="KW-0472">Membrane</keyword>
<dbReference type="Pfam" id="PF00071">
    <property type="entry name" value="Ras"/>
    <property type="match status" value="1"/>
</dbReference>
<dbReference type="Proteomes" id="UP001480595">
    <property type="component" value="Unassembled WGS sequence"/>
</dbReference>
<dbReference type="SUPFAM" id="SSF52540">
    <property type="entry name" value="P-loop containing nucleoside triphosphate hydrolases"/>
    <property type="match status" value="1"/>
</dbReference>
<evidence type="ECO:0000313" key="2">
    <source>
        <dbReference type="EMBL" id="KAK8076100.1"/>
    </source>
</evidence>
<feature type="transmembrane region" description="Helical" evidence="1">
    <location>
        <begin position="122"/>
        <end position="139"/>
    </location>
</feature>
<feature type="transmembrane region" description="Helical" evidence="1">
    <location>
        <begin position="175"/>
        <end position="203"/>
    </location>
</feature>
<dbReference type="GeneID" id="92087844"/>
<feature type="transmembrane region" description="Helical" evidence="1">
    <location>
        <begin position="145"/>
        <end position="163"/>
    </location>
</feature>
<gene>
    <name evidence="2" type="ORF">PG994_003372</name>
</gene>
<name>A0ABR1W130_9PEZI</name>
<feature type="transmembrane region" description="Helical" evidence="1">
    <location>
        <begin position="12"/>
        <end position="31"/>
    </location>
</feature>
<proteinExistence type="predicted"/>
<keyword evidence="3" id="KW-1185">Reference proteome</keyword>
<dbReference type="InterPro" id="IPR001806">
    <property type="entry name" value="Small_GTPase"/>
</dbReference>
<accession>A0ABR1W130</accession>
<feature type="transmembrane region" description="Helical" evidence="1">
    <location>
        <begin position="80"/>
        <end position="101"/>
    </location>
</feature>
<dbReference type="InterPro" id="IPR027417">
    <property type="entry name" value="P-loop_NTPase"/>
</dbReference>
<feature type="transmembrane region" description="Helical" evidence="1">
    <location>
        <begin position="46"/>
        <end position="68"/>
    </location>
</feature>
<evidence type="ECO:0000256" key="1">
    <source>
        <dbReference type="SAM" id="Phobius"/>
    </source>
</evidence>
<evidence type="ECO:0000313" key="3">
    <source>
        <dbReference type="Proteomes" id="UP001480595"/>
    </source>
</evidence>
<protein>
    <submittedName>
        <fullName evidence="2">Uncharacterized protein</fullName>
    </submittedName>
</protein>
<reference evidence="2 3" key="1">
    <citation type="submission" date="2023-01" db="EMBL/GenBank/DDBJ databases">
        <title>Analysis of 21 Apiospora genomes using comparative genomics revels a genus with tremendous synthesis potential of carbohydrate active enzymes and secondary metabolites.</title>
        <authorList>
            <person name="Sorensen T."/>
        </authorList>
    </citation>
    <scope>NUCLEOTIDE SEQUENCE [LARGE SCALE GENOMIC DNA]</scope>
    <source>
        <strain evidence="2 3">CBS 135458</strain>
    </source>
</reference>
<dbReference type="SMART" id="SM00173">
    <property type="entry name" value="RAS"/>
    <property type="match status" value="1"/>
</dbReference>
<comment type="caution">
    <text evidence="2">The sequence shown here is derived from an EMBL/GenBank/DDBJ whole genome shotgun (WGS) entry which is preliminary data.</text>
</comment>
<sequence>MEYLLRGPGAAFAFVPTIVLPSTFCLAWFAYRPHSHPSRARWERTILFLVGCFSVLAFLLVGCVFFVLALRGEPAWNERLWNWDVLGIILIDSLYVIRAPLSEEAKKHIPTTAYLRNLTDRLWFALCFILFELLFFVLSFHAGCWAQLVALCSHCLWTAVWFWNLKRAGVAVVQLIATVVFGLGQDFFSLLLLAFSSILFVAVEQWSATQRGDTETPYERSGTPRVAGFFATSYPSKPRCVCLIGAGACGKTTLLDSHFLSTDGPEEPRYPTVEDSIYTTCRTEGREERIEVLDTGDWHTYSEVVDQWIKKADVCILPFYNQESFDFIKTSTLPQLSEDDILILFASRNSLNQGREVEDEKASELAREHGWLYRREVDGSPFTQALAALSTRMVSHG</sequence>
<dbReference type="EMBL" id="JAQQWL010000004">
    <property type="protein sequence ID" value="KAK8076100.1"/>
    <property type="molecule type" value="Genomic_DNA"/>
</dbReference>
<dbReference type="Gene3D" id="3.40.50.300">
    <property type="entry name" value="P-loop containing nucleotide triphosphate hydrolases"/>
    <property type="match status" value="1"/>
</dbReference>
<organism evidence="2 3">
    <name type="scientific">Apiospora phragmitis</name>
    <dbReference type="NCBI Taxonomy" id="2905665"/>
    <lineage>
        <taxon>Eukaryota</taxon>
        <taxon>Fungi</taxon>
        <taxon>Dikarya</taxon>
        <taxon>Ascomycota</taxon>
        <taxon>Pezizomycotina</taxon>
        <taxon>Sordariomycetes</taxon>
        <taxon>Xylariomycetidae</taxon>
        <taxon>Amphisphaeriales</taxon>
        <taxon>Apiosporaceae</taxon>
        <taxon>Apiospora</taxon>
    </lineage>
</organism>
<dbReference type="RefSeq" id="XP_066719059.1">
    <property type="nucleotide sequence ID" value="XM_066854781.1"/>
</dbReference>